<keyword evidence="1" id="KW-0812">Transmembrane</keyword>
<feature type="transmembrane region" description="Helical" evidence="1">
    <location>
        <begin position="33"/>
        <end position="53"/>
    </location>
</feature>
<protein>
    <submittedName>
        <fullName evidence="2">Uncharacterized protein</fullName>
    </submittedName>
</protein>
<dbReference type="EMBL" id="QNQT01000019">
    <property type="protein sequence ID" value="RDU34755.1"/>
    <property type="molecule type" value="Genomic_DNA"/>
</dbReference>
<keyword evidence="1" id="KW-0472">Membrane</keyword>
<gene>
    <name evidence="2" type="ORF">DRW41_21920</name>
</gene>
<dbReference type="Proteomes" id="UP000257144">
    <property type="component" value="Unassembled WGS sequence"/>
</dbReference>
<dbReference type="RefSeq" id="WP_115454137.1">
    <property type="nucleotide sequence ID" value="NZ_QNQT01000019.1"/>
</dbReference>
<reference evidence="2 3" key="1">
    <citation type="submission" date="2018-07" db="EMBL/GenBank/DDBJ databases">
        <title>Bacillus sp. YLB-04 draft genome sequence.</title>
        <authorList>
            <person name="Yu L."/>
            <person name="Tang X."/>
        </authorList>
    </citation>
    <scope>NUCLEOTIDE SEQUENCE [LARGE SCALE GENOMIC DNA]</scope>
    <source>
        <strain evidence="2 3">YLB-04</strain>
    </source>
</reference>
<comment type="caution">
    <text evidence="2">The sequence shown here is derived from an EMBL/GenBank/DDBJ whole genome shotgun (WGS) entry which is preliminary data.</text>
</comment>
<keyword evidence="3" id="KW-1185">Reference proteome</keyword>
<evidence type="ECO:0000313" key="2">
    <source>
        <dbReference type="EMBL" id="RDU34755.1"/>
    </source>
</evidence>
<feature type="transmembrane region" description="Helical" evidence="1">
    <location>
        <begin position="60"/>
        <end position="80"/>
    </location>
</feature>
<feature type="transmembrane region" description="Helical" evidence="1">
    <location>
        <begin position="92"/>
        <end position="111"/>
    </location>
</feature>
<proteinExistence type="predicted"/>
<dbReference type="AlphaFoldDB" id="A0A3D8GJX2"/>
<evidence type="ECO:0000256" key="1">
    <source>
        <dbReference type="SAM" id="Phobius"/>
    </source>
</evidence>
<organism evidence="2 3">
    <name type="scientific">Neobacillus piezotolerans</name>
    <dbReference type="NCBI Taxonomy" id="2259171"/>
    <lineage>
        <taxon>Bacteria</taxon>
        <taxon>Bacillati</taxon>
        <taxon>Bacillota</taxon>
        <taxon>Bacilli</taxon>
        <taxon>Bacillales</taxon>
        <taxon>Bacillaceae</taxon>
        <taxon>Neobacillus</taxon>
    </lineage>
</organism>
<name>A0A3D8GJX2_9BACI</name>
<accession>A0A3D8GJX2</accession>
<keyword evidence="1" id="KW-1133">Transmembrane helix</keyword>
<feature type="transmembrane region" description="Helical" evidence="1">
    <location>
        <begin position="7"/>
        <end position="27"/>
    </location>
</feature>
<sequence length="125" mass="13729">MVLSRLFIAICTGIFLSAGFGYVTFYLPFLNNLFGVMVCLAVTYIAAGLLSAWAWESGPYMAATITGAVVCLFNYFFMVLLVAGDMIFTPDIFGLSLLLAIMFSNLGALIFKSRKRKREGASAWH</sequence>
<evidence type="ECO:0000313" key="3">
    <source>
        <dbReference type="Proteomes" id="UP000257144"/>
    </source>
</evidence>